<protein>
    <submittedName>
        <fullName evidence="3">Uncharacterized protein</fullName>
    </submittedName>
</protein>
<evidence type="ECO:0000313" key="4">
    <source>
        <dbReference type="Proteomes" id="UP001060414"/>
    </source>
</evidence>
<sequence>MPRRLFCTALVGLVLLGGCERAQPAPPAPTSPPADEAPAPPTPPIRETFDASPQLSLFPRLGDYRPPDEDPDNLALWLTFVEHLVKTSGVVYTEMGGGNRAWSFRGLRDIDSTGFFSPLAVQPLTSYRVSFRLKADLPEGGSAGVGILEYDEFLWIGEQFTADLDARHRSGEQEGLRLTGDHDWSEQSFIFTTGPRTRMIHLVLFREGSADRRPVGFDDILIEPLPR</sequence>
<evidence type="ECO:0000313" key="3">
    <source>
        <dbReference type="EMBL" id="UWZ79926.1"/>
    </source>
</evidence>
<gene>
    <name evidence="3" type="ORF">L9S41_00665</name>
</gene>
<accession>A0ABY5ZRS0</accession>
<feature type="chain" id="PRO_5047548335" evidence="2">
    <location>
        <begin position="25"/>
        <end position="227"/>
    </location>
</feature>
<dbReference type="RefSeq" id="WP_260748279.1">
    <property type="nucleotide sequence ID" value="NZ_CP092109.1"/>
</dbReference>
<proteinExistence type="predicted"/>
<evidence type="ECO:0000256" key="2">
    <source>
        <dbReference type="SAM" id="SignalP"/>
    </source>
</evidence>
<name>A0ABY5ZRS0_9BACT</name>
<feature type="signal peptide" evidence="2">
    <location>
        <begin position="1"/>
        <end position="24"/>
    </location>
</feature>
<keyword evidence="2" id="KW-0732">Signal</keyword>
<evidence type="ECO:0000256" key="1">
    <source>
        <dbReference type="SAM" id="MobiDB-lite"/>
    </source>
</evidence>
<keyword evidence="4" id="KW-1185">Reference proteome</keyword>
<dbReference type="Proteomes" id="UP001060414">
    <property type="component" value="Chromosome"/>
</dbReference>
<dbReference type="EMBL" id="CP092109">
    <property type="protein sequence ID" value="UWZ79926.1"/>
    <property type="molecule type" value="Genomic_DNA"/>
</dbReference>
<dbReference type="PROSITE" id="PS51257">
    <property type="entry name" value="PROKAR_LIPOPROTEIN"/>
    <property type="match status" value="1"/>
</dbReference>
<reference evidence="3" key="1">
    <citation type="journal article" date="2022" name="Environ. Microbiol.">
        <title>Geoalkalibacter halelectricus SAP #1 sp. nov. possessing extracellular electron transfer and mineral#reducing capabilities from a haloalkaline environment.</title>
        <authorList>
            <person name="Yadav S."/>
            <person name="Singh R."/>
            <person name="Sundharam S.S."/>
            <person name="Chaudhary S."/>
            <person name="Krishnamurthi S."/>
            <person name="Patil S.A."/>
        </authorList>
    </citation>
    <scope>NUCLEOTIDE SEQUENCE</scope>
    <source>
        <strain evidence="3">SAP-1</strain>
    </source>
</reference>
<dbReference type="Gene3D" id="2.60.120.260">
    <property type="entry name" value="Galactose-binding domain-like"/>
    <property type="match status" value="1"/>
</dbReference>
<feature type="region of interest" description="Disordered" evidence="1">
    <location>
        <begin position="23"/>
        <end position="49"/>
    </location>
</feature>
<organism evidence="3 4">
    <name type="scientific">Geoalkalibacter halelectricus</name>
    <dbReference type="NCBI Taxonomy" id="2847045"/>
    <lineage>
        <taxon>Bacteria</taxon>
        <taxon>Pseudomonadati</taxon>
        <taxon>Thermodesulfobacteriota</taxon>
        <taxon>Desulfuromonadia</taxon>
        <taxon>Desulfuromonadales</taxon>
        <taxon>Geoalkalibacteraceae</taxon>
        <taxon>Geoalkalibacter</taxon>
    </lineage>
</organism>